<dbReference type="CDD" id="cd06852">
    <property type="entry name" value="GT_MraY"/>
    <property type="match status" value="1"/>
</dbReference>
<comment type="similarity">
    <text evidence="2 7">Belongs to the glycosyltransferase 4 family. MraY subfamily.</text>
</comment>
<keyword evidence="4 7" id="KW-0812">Transmembrane</keyword>
<accession>A0A5D0MJF0</accession>
<dbReference type="GO" id="GO:0051301">
    <property type="term" value="P:cell division"/>
    <property type="evidence" value="ECO:0007669"/>
    <property type="project" value="UniProtKB-KW"/>
</dbReference>
<evidence type="ECO:0000313" key="10">
    <source>
        <dbReference type="EMBL" id="TYB30679.1"/>
    </source>
</evidence>
<evidence type="ECO:0000256" key="1">
    <source>
        <dbReference type="ARBA" id="ARBA00004141"/>
    </source>
</evidence>
<dbReference type="GO" id="GO:0071555">
    <property type="term" value="P:cell wall organization"/>
    <property type="evidence" value="ECO:0007669"/>
    <property type="project" value="UniProtKB-KW"/>
</dbReference>
<keyword evidence="6 7" id="KW-0472">Membrane</keyword>
<evidence type="ECO:0000256" key="6">
    <source>
        <dbReference type="ARBA" id="ARBA00023136"/>
    </source>
</evidence>
<dbReference type="InterPro" id="IPR018480">
    <property type="entry name" value="PNAcMuramoyl-5peptid_Trfase_CS"/>
</dbReference>
<dbReference type="GO" id="GO:0008963">
    <property type="term" value="F:phospho-N-acetylmuramoyl-pentapeptide-transferase activity"/>
    <property type="evidence" value="ECO:0007669"/>
    <property type="project" value="UniProtKB-UniRule"/>
</dbReference>
<dbReference type="EMBL" id="VSIX01000089">
    <property type="protein sequence ID" value="TYB30679.1"/>
    <property type="molecule type" value="Genomic_DNA"/>
</dbReference>
<dbReference type="PROSITE" id="PS01348">
    <property type="entry name" value="MRAY_2"/>
    <property type="match status" value="1"/>
</dbReference>
<feature type="transmembrane region" description="Helical" evidence="7">
    <location>
        <begin position="96"/>
        <end position="117"/>
    </location>
</feature>
<name>A0A5D0MJF0_9BACT</name>
<keyword evidence="3 7" id="KW-0808">Transferase</keyword>
<dbReference type="PANTHER" id="PTHR22926:SF5">
    <property type="entry name" value="PHOSPHO-N-ACETYLMURAMOYL-PENTAPEPTIDE-TRANSFERASE HOMOLOG"/>
    <property type="match status" value="1"/>
</dbReference>
<dbReference type="GO" id="GO:0008360">
    <property type="term" value="P:regulation of cell shape"/>
    <property type="evidence" value="ECO:0007669"/>
    <property type="project" value="UniProtKB-KW"/>
</dbReference>
<evidence type="ECO:0000256" key="7">
    <source>
        <dbReference type="HAMAP-Rule" id="MF_00038"/>
    </source>
</evidence>
<feature type="transmembrane region" description="Helical" evidence="7">
    <location>
        <begin position="239"/>
        <end position="256"/>
    </location>
</feature>
<dbReference type="HAMAP" id="MF_00038">
    <property type="entry name" value="MraY"/>
    <property type="match status" value="1"/>
</dbReference>
<feature type="transmembrane region" description="Helical" evidence="7">
    <location>
        <begin position="129"/>
        <end position="148"/>
    </location>
</feature>
<feature type="transmembrane region" description="Helical" evidence="7">
    <location>
        <begin position="290"/>
        <end position="313"/>
    </location>
</feature>
<dbReference type="Proteomes" id="UP000324143">
    <property type="component" value="Unassembled WGS sequence"/>
</dbReference>
<feature type="transmembrane region" description="Helical" evidence="7">
    <location>
        <begin position="168"/>
        <end position="187"/>
    </location>
</feature>
<evidence type="ECO:0000256" key="4">
    <source>
        <dbReference type="ARBA" id="ARBA00022692"/>
    </source>
</evidence>
<keyword evidence="7 9" id="KW-0460">Magnesium</keyword>
<evidence type="ECO:0000256" key="2">
    <source>
        <dbReference type="ARBA" id="ARBA00005583"/>
    </source>
</evidence>
<dbReference type="PANTHER" id="PTHR22926">
    <property type="entry name" value="PHOSPHO-N-ACETYLMURAMOYL-PENTAPEPTIDE-TRANSFERASE"/>
    <property type="match status" value="1"/>
</dbReference>
<feature type="binding site" evidence="9">
    <location>
        <position position="192"/>
    </location>
    <ligand>
        <name>Mg(2+)</name>
        <dbReference type="ChEBI" id="CHEBI:18420"/>
    </ligand>
</feature>
<dbReference type="NCBIfam" id="TIGR00445">
    <property type="entry name" value="mraY"/>
    <property type="match status" value="1"/>
</dbReference>
<keyword evidence="7" id="KW-0132">Cell division</keyword>
<evidence type="ECO:0000313" key="11">
    <source>
        <dbReference type="Proteomes" id="UP000324143"/>
    </source>
</evidence>
<comment type="catalytic activity">
    <reaction evidence="7">
        <text>UDP-N-acetyl-alpha-D-muramoyl-L-alanyl-gamma-D-glutamyl-meso-2,6-diaminopimeloyl-D-alanyl-D-alanine + di-trans,octa-cis-undecaprenyl phosphate = di-trans,octa-cis-undecaprenyl diphospho-N-acetyl-alpha-D-muramoyl-L-alanyl-D-glutamyl-meso-2,6-diaminopimeloyl-D-alanyl-D-alanine + UMP</text>
        <dbReference type="Rhea" id="RHEA:28386"/>
        <dbReference type="ChEBI" id="CHEBI:57865"/>
        <dbReference type="ChEBI" id="CHEBI:60392"/>
        <dbReference type="ChEBI" id="CHEBI:61386"/>
        <dbReference type="ChEBI" id="CHEBI:61387"/>
        <dbReference type="EC" id="2.7.8.13"/>
    </reaction>
</comment>
<feature type="transmembrane region" description="Helical" evidence="7">
    <location>
        <begin position="68"/>
        <end position="90"/>
    </location>
</feature>
<keyword evidence="11" id="KW-1185">Reference proteome</keyword>
<feature type="transmembrane region" description="Helical" evidence="7">
    <location>
        <begin position="339"/>
        <end position="358"/>
    </location>
</feature>
<comment type="caution">
    <text evidence="10">The sequence shown here is derived from an EMBL/GenBank/DDBJ whole genome shotgun (WGS) entry which is preliminary data.</text>
</comment>
<comment type="subcellular location">
    <subcellularLocation>
        <location evidence="7">Cell membrane</location>
        <topology evidence="7">Multi-pass membrane protein</topology>
    </subcellularLocation>
    <subcellularLocation>
        <location evidence="1">Membrane</location>
        <topology evidence="1">Multi-pass membrane protein</topology>
    </subcellularLocation>
</comment>
<dbReference type="GO" id="GO:0009252">
    <property type="term" value="P:peptidoglycan biosynthetic process"/>
    <property type="evidence" value="ECO:0007669"/>
    <property type="project" value="UniProtKB-UniRule"/>
</dbReference>
<proteinExistence type="inferred from homology"/>
<keyword evidence="7 9" id="KW-0479">Metal-binding</keyword>
<gene>
    <name evidence="7" type="primary">mraY</name>
    <name evidence="10" type="ORF">FXF47_07835</name>
</gene>
<sequence length="361" mass="40154">MIYYLANYLKQYVSGFNIFRYITFRSAYALLTALFLSFVFGPKIINFLKSINFSHIRKFVPDTHKEKIGTPSMGGILILGCIIISVLLWGDLQNRFVILALIVTVYLGVVGFIDDYLKIKRKDSKGVIARYKLIFQSLLGLLVGTYLYFYPMDPYLKNCVTIPFIKDIYFDLGILYIPFVMVVIVAASNAVNLADGLDGLAIGNIGIAIFAYGGLAYLTGNIKYADYLYIPFIKGTGELTVFAVAIVGASLGFLWYNAYPAQVFMGDVGSLALGGALGLLAVLIKKELLLIIIGGVFVIEALSVIIQVVYFRITGGKRFYLMAPIHHHFEKKGLSEVKVTIRFWIIGIMFALIGLSTLKIR</sequence>
<dbReference type="GO" id="GO:0005886">
    <property type="term" value="C:plasma membrane"/>
    <property type="evidence" value="ECO:0007669"/>
    <property type="project" value="UniProtKB-SubCell"/>
</dbReference>
<organism evidence="10 11">
    <name type="scientific">Candidatus Mcinerneyibacterium aminivorans</name>
    <dbReference type="NCBI Taxonomy" id="2703815"/>
    <lineage>
        <taxon>Bacteria</taxon>
        <taxon>Candidatus Macinerneyibacteriota</taxon>
        <taxon>Candidatus Mcinerneyibacteria</taxon>
        <taxon>Candidatus Mcinerneyibacteriales</taxon>
        <taxon>Candidatus Mcinerneyibacteriaceae</taxon>
        <taxon>Candidatus Mcinerneyibacterium</taxon>
    </lineage>
</organism>
<feature type="binding site" evidence="9">
    <location>
        <position position="267"/>
    </location>
    <ligand>
        <name>Mg(2+)</name>
        <dbReference type="ChEBI" id="CHEBI:18420"/>
    </ligand>
</feature>
<evidence type="ECO:0000256" key="5">
    <source>
        <dbReference type="ARBA" id="ARBA00022989"/>
    </source>
</evidence>
<feature type="transmembrane region" description="Helical" evidence="7">
    <location>
        <begin position="199"/>
        <end position="219"/>
    </location>
</feature>
<dbReference type="AlphaFoldDB" id="A0A5D0MJF0"/>
<dbReference type="GO" id="GO:0051992">
    <property type="term" value="F:UDP-N-acetylmuramoyl-L-alanyl-D-glutamyl-meso-2,6-diaminopimelyl-D-alanyl-D-alanine:undecaprenyl-phosphate transferase activity"/>
    <property type="evidence" value="ECO:0007669"/>
    <property type="project" value="RHEA"/>
</dbReference>
<dbReference type="InterPro" id="IPR003524">
    <property type="entry name" value="PNAcMuramoyl-5peptid_Trfase"/>
</dbReference>
<comment type="pathway">
    <text evidence="7">Cell wall biogenesis; peptidoglycan biosynthesis.</text>
</comment>
<dbReference type="UniPathway" id="UPA00219"/>
<keyword evidence="7" id="KW-0131">Cell cycle</keyword>
<evidence type="ECO:0000256" key="9">
    <source>
        <dbReference type="PIRSR" id="PIRSR600715-1"/>
    </source>
</evidence>
<evidence type="ECO:0000256" key="8">
    <source>
        <dbReference type="NCBIfam" id="TIGR00445"/>
    </source>
</evidence>
<comment type="cofactor">
    <cofactor evidence="7 9">
        <name>Mg(2+)</name>
        <dbReference type="ChEBI" id="CHEBI:18420"/>
    </cofactor>
</comment>
<keyword evidence="5 7" id="KW-1133">Transmembrane helix</keyword>
<comment type="function">
    <text evidence="7">Catalyzes the initial step of the lipid cycle reactions in the biosynthesis of the cell wall peptidoglycan: transfers peptidoglycan precursor phospho-MurNAc-pentapeptide from UDP-MurNAc-pentapeptide onto the lipid carrier undecaprenyl phosphate, yielding undecaprenyl-pyrophosphoryl-MurNAc-pentapeptide, known as lipid I.</text>
</comment>
<keyword evidence="7" id="KW-0133">Cell shape</keyword>
<reference evidence="10" key="1">
    <citation type="submission" date="2019-08" db="EMBL/GenBank/DDBJ databases">
        <title>Genomic characterization of a novel candidate phylum (ARYD3) from a high temperature, high salinity tertiary oil reservoir in north central Oklahoma, USA.</title>
        <authorList>
            <person name="Youssef N.H."/>
            <person name="Yadav A."/>
            <person name="Elshahed M.S."/>
        </authorList>
    </citation>
    <scope>NUCLEOTIDE SEQUENCE [LARGE SCALE GENOMIC DNA]</scope>
    <source>
        <strain evidence="10">ARYD3</strain>
    </source>
</reference>
<keyword evidence="7" id="KW-0573">Peptidoglycan synthesis</keyword>
<evidence type="ECO:0000256" key="3">
    <source>
        <dbReference type="ARBA" id="ARBA00022679"/>
    </source>
</evidence>
<dbReference type="InterPro" id="IPR000715">
    <property type="entry name" value="Glycosyl_transferase_4"/>
</dbReference>
<dbReference type="Pfam" id="PF00953">
    <property type="entry name" value="Glycos_transf_4"/>
    <property type="match status" value="1"/>
</dbReference>
<keyword evidence="7" id="KW-1003">Cell membrane</keyword>
<dbReference type="EC" id="2.7.8.13" evidence="7 8"/>
<feature type="transmembrane region" description="Helical" evidence="7">
    <location>
        <begin position="263"/>
        <end position="284"/>
    </location>
</feature>
<keyword evidence="7" id="KW-0961">Cell wall biogenesis/degradation</keyword>
<dbReference type="PROSITE" id="PS01347">
    <property type="entry name" value="MRAY_1"/>
    <property type="match status" value="1"/>
</dbReference>
<dbReference type="GO" id="GO:0046872">
    <property type="term" value="F:metal ion binding"/>
    <property type="evidence" value="ECO:0007669"/>
    <property type="project" value="UniProtKB-KW"/>
</dbReference>
<protein>
    <recommendedName>
        <fullName evidence="7 8">Phospho-N-acetylmuramoyl-pentapeptide-transferase</fullName>
        <ecNumber evidence="7 8">2.7.8.13</ecNumber>
    </recommendedName>
    <alternativeName>
        <fullName evidence="7">UDP-MurNAc-pentapeptide phosphotransferase</fullName>
    </alternativeName>
</protein>
<feature type="transmembrane region" description="Helical" evidence="7">
    <location>
        <begin position="27"/>
        <end position="48"/>
    </location>
</feature>